<dbReference type="InterPro" id="IPR019533">
    <property type="entry name" value="Peptidase_S26"/>
</dbReference>
<dbReference type="GO" id="GO:0006465">
    <property type="term" value="P:signal peptide processing"/>
    <property type="evidence" value="ECO:0007669"/>
    <property type="project" value="UniProtKB-UniRule"/>
</dbReference>
<comment type="caution">
    <text evidence="4">The sequence shown here is derived from an EMBL/GenBank/DDBJ whole genome shotgun (WGS) entry which is preliminary data.</text>
</comment>
<dbReference type="GO" id="GO:0004252">
    <property type="term" value="F:serine-type endopeptidase activity"/>
    <property type="evidence" value="ECO:0007669"/>
    <property type="project" value="UniProtKB-UniRule"/>
</dbReference>
<organism evidence="4 5">
    <name type="scientific">Nocardioides luti</name>
    <dbReference type="NCBI Taxonomy" id="2761101"/>
    <lineage>
        <taxon>Bacteria</taxon>
        <taxon>Bacillati</taxon>
        <taxon>Actinomycetota</taxon>
        <taxon>Actinomycetes</taxon>
        <taxon>Propionibacteriales</taxon>
        <taxon>Nocardioidaceae</taxon>
        <taxon>Nocardioides</taxon>
    </lineage>
</organism>
<proteinExistence type="predicted"/>
<evidence type="ECO:0000256" key="3">
    <source>
        <dbReference type="SAM" id="Phobius"/>
    </source>
</evidence>
<evidence type="ECO:0000313" key="5">
    <source>
        <dbReference type="Proteomes" id="UP000523955"/>
    </source>
</evidence>
<sequence length="328" mass="33927">MTLTPRRALWWGRQTLLTVGAVLGGLCVVVAITAAAFGVRPLVFQSGSMAPTISTGSLAISREVPADDLRKGDVVSVPTATGTRVTHRIVKIDVTDGVATLVLKGDANEVADADPYTVRHADRVLFAVPLLGYVIAWLIGPVGLFLLGLYAAFLLSVILKGSPRKPDDDNPRSEGPTDEGGGKRRVVGGGHRLARSGLAAVTLVGASSGLVVEQSITPTMAAFTNPVPVTGSVYLAGLDAPTGMTCATVQQGNGRTQFSWNAVPSASYELHYGASGGTVQTVAAGTTSFTTANGNANGVVWVVAKRTINSQVWTSADSPHLTYTGSLC</sequence>
<name>A0A7X0RLS3_9ACTN</name>
<dbReference type="InterPro" id="IPR001733">
    <property type="entry name" value="Peptidase_S26B"/>
</dbReference>
<keyword evidence="3" id="KW-0812">Transmembrane</keyword>
<feature type="transmembrane region" description="Helical" evidence="3">
    <location>
        <begin position="130"/>
        <end position="155"/>
    </location>
</feature>
<reference evidence="4 5" key="1">
    <citation type="submission" date="2020-08" db="EMBL/GenBank/DDBJ databases">
        <authorList>
            <person name="Seo M.-J."/>
        </authorList>
    </citation>
    <scope>NUCLEOTIDE SEQUENCE [LARGE SCALE GENOMIC DNA]</scope>
    <source>
        <strain evidence="4 5">KIGAM211</strain>
    </source>
</reference>
<accession>A0A7X0RLS3</accession>
<dbReference type="NCBIfam" id="TIGR02228">
    <property type="entry name" value="sigpep_I_arch"/>
    <property type="match status" value="1"/>
</dbReference>
<keyword evidence="3" id="KW-1133">Transmembrane helix</keyword>
<dbReference type="EC" id="3.4.21.89" evidence="1"/>
<dbReference type="CDD" id="cd06530">
    <property type="entry name" value="S26_SPase_I"/>
    <property type="match status" value="1"/>
</dbReference>
<dbReference type="GO" id="GO:0016020">
    <property type="term" value="C:membrane"/>
    <property type="evidence" value="ECO:0007669"/>
    <property type="project" value="UniProtKB-UniRule"/>
</dbReference>
<feature type="transmembrane region" description="Helical" evidence="3">
    <location>
        <begin position="16"/>
        <end position="39"/>
    </location>
</feature>
<dbReference type="AlphaFoldDB" id="A0A7X0RLS3"/>
<dbReference type="EMBL" id="JACKXE010000002">
    <property type="protein sequence ID" value="MBB6629525.1"/>
    <property type="molecule type" value="Genomic_DNA"/>
</dbReference>
<protein>
    <recommendedName>
        <fullName evidence="1">Signal peptidase I</fullName>
        <ecNumber evidence="1">3.4.21.89</ecNumber>
    </recommendedName>
</protein>
<dbReference type="RefSeq" id="WP_185254847.1">
    <property type="nucleotide sequence ID" value="NZ_JACKXE010000002.1"/>
</dbReference>
<gene>
    <name evidence="4" type="ORF">H5V45_19525</name>
</gene>
<keyword evidence="3" id="KW-0472">Membrane</keyword>
<dbReference type="GO" id="GO:0009003">
    <property type="term" value="F:signal peptidase activity"/>
    <property type="evidence" value="ECO:0007669"/>
    <property type="project" value="UniProtKB-EC"/>
</dbReference>
<keyword evidence="4" id="KW-0378">Hydrolase</keyword>
<keyword evidence="5" id="KW-1185">Reference proteome</keyword>
<feature type="region of interest" description="Disordered" evidence="2">
    <location>
        <begin position="163"/>
        <end position="187"/>
    </location>
</feature>
<dbReference type="Proteomes" id="UP000523955">
    <property type="component" value="Unassembled WGS sequence"/>
</dbReference>
<evidence type="ECO:0000256" key="1">
    <source>
        <dbReference type="NCBIfam" id="TIGR02228"/>
    </source>
</evidence>
<evidence type="ECO:0000256" key="2">
    <source>
        <dbReference type="SAM" id="MobiDB-lite"/>
    </source>
</evidence>
<evidence type="ECO:0000313" key="4">
    <source>
        <dbReference type="EMBL" id="MBB6629525.1"/>
    </source>
</evidence>